<dbReference type="Gene3D" id="3.40.50.880">
    <property type="match status" value="1"/>
</dbReference>
<dbReference type="PROSITE" id="PS51273">
    <property type="entry name" value="GATASE_TYPE_1"/>
    <property type="match status" value="1"/>
</dbReference>
<dbReference type="EC" id="3.5.1.2" evidence="8"/>
<dbReference type="EC" id="6.3.5.3" evidence="8"/>
<feature type="active site" evidence="8">
    <location>
        <position position="205"/>
    </location>
</feature>
<evidence type="ECO:0000256" key="5">
    <source>
        <dbReference type="ARBA" id="ARBA00022801"/>
    </source>
</evidence>
<keyword evidence="7 8" id="KW-0315">Glutamine amidotransferase</keyword>
<dbReference type="AlphaFoldDB" id="A0A1I5J459"/>
<dbReference type="Pfam" id="PF13507">
    <property type="entry name" value="GATase_5"/>
    <property type="match status" value="1"/>
</dbReference>
<dbReference type="GO" id="GO:0004359">
    <property type="term" value="F:glutaminase activity"/>
    <property type="evidence" value="ECO:0007669"/>
    <property type="project" value="UniProtKB-EC"/>
</dbReference>
<comment type="catalytic activity">
    <reaction evidence="8">
        <text>N(2)-formyl-N(1)-(5-phospho-beta-D-ribosyl)glycinamide + L-glutamine + ATP + H2O = 2-formamido-N(1)-(5-O-phospho-beta-D-ribosyl)acetamidine + L-glutamate + ADP + phosphate + H(+)</text>
        <dbReference type="Rhea" id="RHEA:17129"/>
        <dbReference type="ChEBI" id="CHEBI:15377"/>
        <dbReference type="ChEBI" id="CHEBI:15378"/>
        <dbReference type="ChEBI" id="CHEBI:29985"/>
        <dbReference type="ChEBI" id="CHEBI:30616"/>
        <dbReference type="ChEBI" id="CHEBI:43474"/>
        <dbReference type="ChEBI" id="CHEBI:58359"/>
        <dbReference type="ChEBI" id="CHEBI:147286"/>
        <dbReference type="ChEBI" id="CHEBI:147287"/>
        <dbReference type="ChEBI" id="CHEBI:456216"/>
        <dbReference type="EC" id="6.3.5.3"/>
    </reaction>
</comment>
<dbReference type="InterPro" id="IPR029062">
    <property type="entry name" value="Class_I_gatase-like"/>
</dbReference>
<dbReference type="GO" id="GO:0006189">
    <property type="term" value="P:'de novo' IMP biosynthetic process"/>
    <property type="evidence" value="ECO:0007669"/>
    <property type="project" value="UniProtKB-UniRule"/>
</dbReference>
<dbReference type="GO" id="GO:0005524">
    <property type="term" value="F:ATP binding"/>
    <property type="evidence" value="ECO:0007669"/>
    <property type="project" value="UniProtKB-KW"/>
</dbReference>
<keyword evidence="4 8" id="KW-0658">Purine biosynthesis</keyword>
<keyword evidence="1 8" id="KW-0963">Cytoplasm</keyword>
<dbReference type="UniPathway" id="UPA00074">
    <property type="reaction ID" value="UER00128"/>
</dbReference>
<evidence type="ECO:0000313" key="10">
    <source>
        <dbReference type="Proteomes" id="UP000199236"/>
    </source>
</evidence>
<dbReference type="SMART" id="SM01211">
    <property type="entry name" value="GATase_5"/>
    <property type="match status" value="1"/>
</dbReference>
<evidence type="ECO:0000313" key="9">
    <source>
        <dbReference type="EMBL" id="SFO67161.1"/>
    </source>
</evidence>
<proteinExistence type="inferred from homology"/>
<sequence>MKTAILVFPGTNREHDMAAAVRSVSGKDPMMVWHAETEIPEADLIILPGGFSYGDYLRSGAIAARSPIVADLLEKAKQGVRILGVCNGFQILTETGILPGALMRNAGLTFICKETKLRVERDDTIFTSSYKKGQVMRCPVAHHDGNFFADDDTLKMLEDEGRVLFRYCDAAGEASAEANINGSRNNIAGIMNARGTILGMMPHPENLIEDLHGGLDGRGLFESLLEKVA</sequence>
<comment type="subunit">
    <text evidence="8">Part of the FGAM synthase complex composed of 1 PurL, 1 PurQ and 2 PurS subunits.</text>
</comment>
<dbReference type="InterPro" id="IPR010075">
    <property type="entry name" value="PRibForGlyAmidine_synth_PurQ"/>
</dbReference>
<keyword evidence="5 8" id="KW-0378">Hydrolase</keyword>
<dbReference type="PIRSF" id="PIRSF001586">
    <property type="entry name" value="FGAM_synth_I"/>
    <property type="match status" value="1"/>
</dbReference>
<keyword evidence="2 8" id="KW-0436">Ligase</keyword>
<evidence type="ECO:0000256" key="7">
    <source>
        <dbReference type="ARBA" id="ARBA00022962"/>
    </source>
</evidence>
<organism evidence="9 10">
    <name type="scientific">Cohaesibacter marisflavi</name>
    <dbReference type="NCBI Taxonomy" id="655353"/>
    <lineage>
        <taxon>Bacteria</taxon>
        <taxon>Pseudomonadati</taxon>
        <taxon>Pseudomonadota</taxon>
        <taxon>Alphaproteobacteria</taxon>
        <taxon>Hyphomicrobiales</taxon>
        <taxon>Cohaesibacteraceae</taxon>
    </lineage>
</organism>
<dbReference type="NCBIfam" id="NF002957">
    <property type="entry name" value="PRK03619.1"/>
    <property type="match status" value="1"/>
</dbReference>
<dbReference type="STRING" id="655353.SAMN04488056_110179"/>
<evidence type="ECO:0000256" key="8">
    <source>
        <dbReference type="HAMAP-Rule" id="MF_00421"/>
    </source>
</evidence>
<dbReference type="HAMAP" id="MF_00421">
    <property type="entry name" value="PurQ"/>
    <property type="match status" value="1"/>
</dbReference>
<keyword evidence="6 8" id="KW-0067">ATP-binding</keyword>
<dbReference type="NCBIfam" id="TIGR01737">
    <property type="entry name" value="FGAM_synth_I"/>
    <property type="match status" value="1"/>
</dbReference>
<keyword evidence="3 8" id="KW-0547">Nucleotide-binding</keyword>
<gene>
    <name evidence="8" type="primary">purQ</name>
    <name evidence="9" type="ORF">SAMN04488056_110179</name>
</gene>
<comment type="subcellular location">
    <subcellularLocation>
        <location evidence="8">Cytoplasm</location>
    </subcellularLocation>
</comment>
<reference evidence="9 10" key="1">
    <citation type="submission" date="2016-10" db="EMBL/GenBank/DDBJ databases">
        <authorList>
            <person name="de Groot N.N."/>
        </authorList>
    </citation>
    <scope>NUCLEOTIDE SEQUENCE [LARGE SCALE GENOMIC DNA]</scope>
    <source>
        <strain evidence="9 10">CGMCC 1.9157</strain>
    </source>
</reference>
<feature type="active site" evidence="8">
    <location>
        <position position="203"/>
    </location>
</feature>
<evidence type="ECO:0000256" key="1">
    <source>
        <dbReference type="ARBA" id="ARBA00022490"/>
    </source>
</evidence>
<evidence type="ECO:0000256" key="3">
    <source>
        <dbReference type="ARBA" id="ARBA00022741"/>
    </source>
</evidence>
<evidence type="ECO:0000256" key="2">
    <source>
        <dbReference type="ARBA" id="ARBA00022598"/>
    </source>
</evidence>
<dbReference type="GO" id="GO:0004642">
    <property type="term" value="F:phosphoribosylformylglycinamidine synthase activity"/>
    <property type="evidence" value="ECO:0007669"/>
    <property type="project" value="UniProtKB-UniRule"/>
</dbReference>
<evidence type="ECO:0000256" key="6">
    <source>
        <dbReference type="ARBA" id="ARBA00022840"/>
    </source>
</evidence>
<dbReference type="RefSeq" id="WP_090074411.1">
    <property type="nucleotide sequence ID" value="NZ_FOVR01000010.1"/>
</dbReference>
<protein>
    <recommendedName>
        <fullName evidence="8">Phosphoribosylformylglycinamidine synthase subunit PurQ</fullName>
        <shortName evidence="8">FGAM synthase</shortName>
        <ecNumber evidence="8">6.3.5.3</ecNumber>
    </recommendedName>
    <alternativeName>
        <fullName evidence="8">Formylglycinamide ribonucleotide amidotransferase subunit I</fullName>
        <shortName evidence="8">FGAR amidotransferase I</shortName>
        <shortName evidence="8">FGAR-AT I</shortName>
    </alternativeName>
    <alternativeName>
        <fullName evidence="8">Glutaminase PurQ</fullName>
        <ecNumber evidence="8">3.5.1.2</ecNumber>
    </alternativeName>
    <alternativeName>
        <fullName evidence="8">Phosphoribosylformylglycinamidine synthase subunit I</fullName>
    </alternativeName>
</protein>
<dbReference type="EMBL" id="FOVR01000010">
    <property type="protein sequence ID" value="SFO67161.1"/>
    <property type="molecule type" value="Genomic_DNA"/>
</dbReference>
<dbReference type="CDD" id="cd01740">
    <property type="entry name" value="GATase1_FGAR_AT"/>
    <property type="match status" value="1"/>
</dbReference>
<dbReference type="PANTHER" id="PTHR47552">
    <property type="entry name" value="PHOSPHORIBOSYLFORMYLGLYCINAMIDINE SYNTHASE SUBUNIT PURQ"/>
    <property type="match status" value="1"/>
</dbReference>
<dbReference type="Proteomes" id="UP000199236">
    <property type="component" value="Unassembled WGS sequence"/>
</dbReference>
<dbReference type="GO" id="GO:0005737">
    <property type="term" value="C:cytoplasm"/>
    <property type="evidence" value="ECO:0007669"/>
    <property type="project" value="UniProtKB-SubCell"/>
</dbReference>
<dbReference type="SUPFAM" id="SSF52317">
    <property type="entry name" value="Class I glutamine amidotransferase-like"/>
    <property type="match status" value="1"/>
</dbReference>
<name>A0A1I5J459_9HYPH</name>
<accession>A0A1I5J459</accession>
<keyword evidence="10" id="KW-1185">Reference proteome</keyword>
<dbReference type="OrthoDB" id="9804441at2"/>
<comment type="function">
    <text evidence="8">Part of the phosphoribosylformylglycinamidine synthase complex involved in the purines biosynthetic pathway. Catalyzes the ATP-dependent conversion of formylglycinamide ribonucleotide (FGAR) and glutamine to yield formylglycinamidine ribonucleotide (FGAM) and glutamate. The FGAM synthase complex is composed of three subunits. PurQ produces an ammonia molecule by converting glutamine to glutamate. PurL transfers the ammonia molecule to FGAR to form FGAM in an ATP-dependent manner. PurS interacts with PurQ and PurL and is thought to assist in the transfer of the ammonia molecule from PurQ to PurL.</text>
</comment>
<comment type="pathway">
    <text evidence="8">Purine metabolism; IMP biosynthesis via de novo pathway; 5-amino-1-(5-phospho-D-ribosyl)imidazole from N(2)-formyl-N(1)-(5-phospho-D-ribosyl)glycinamide: step 1/2.</text>
</comment>
<feature type="active site" description="Nucleophile" evidence="8">
    <location>
        <position position="86"/>
    </location>
</feature>
<comment type="catalytic activity">
    <reaction evidence="8">
        <text>L-glutamine + H2O = L-glutamate + NH4(+)</text>
        <dbReference type="Rhea" id="RHEA:15889"/>
        <dbReference type="ChEBI" id="CHEBI:15377"/>
        <dbReference type="ChEBI" id="CHEBI:28938"/>
        <dbReference type="ChEBI" id="CHEBI:29985"/>
        <dbReference type="ChEBI" id="CHEBI:58359"/>
        <dbReference type="EC" id="3.5.1.2"/>
    </reaction>
</comment>
<dbReference type="PANTHER" id="PTHR47552:SF1">
    <property type="entry name" value="PHOSPHORIBOSYLFORMYLGLYCINAMIDINE SYNTHASE SUBUNIT PURQ"/>
    <property type="match status" value="1"/>
</dbReference>
<evidence type="ECO:0000256" key="4">
    <source>
        <dbReference type="ARBA" id="ARBA00022755"/>
    </source>
</evidence>